<dbReference type="InterPro" id="IPR017441">
    <property type="entry name" value="Protein_kinase_ATP_BS"/>
</dbReference>
<evidence type="ECO:0000259" key="2">
    <source>
        <dbReference type="PROSITE" id="PS50011"/>
    </source>
</evidence>
<dbReference type="InterPro" id="IPR000719">
    <property type="entry name" value="Prot_kinase_dom"/>
</dbReference>
<dbReference type="Gene3D" id="1.10.510.10">
    <property type="entry name" value="Transferase(Phosphotransferase) domain 1"/>
    <property type="match status" value="1"/>
</dbReference>
<gene>
    <name evidence="3" type="ORF">DERYTH_LOCUS4370</name>
</gene>
<comment type="caution">
    <text evidence="3">The sequence shown here is derived from an EMBL/GenBank/DDBJ whole genome shotgun (WGS) entry which is preliminary data.</text>
</comment>
<evidence type="ECO:0000256" key="1">
    <source>
        <dbReference type="PROSITE-ProRule" id="PRU10141"/>
    </source>
</evidence>
<dbReference type="Pfam" id="PF00069">
    <property type="entry name" value="Pkinase"/>
    <property type="match status" value="1"/>
</dbReference>
<evidence type="ECO:0000313" key="4">
    <source>
        <dbReference type="Proteomes" id="UP000789405"/>
    </source>
</evidence>
<sequence length="212" mass="23997">MNPSNDLIEECLNKENIKLYEYSCFKYVRFIGEGAYAKVHRAALESDGVIVALKSFKNNVDIEEVVKEFELHNRVNMYSNIIRLYGATKNEVHQDLLSLKRFLSTNDEQTMSRIDPDIQQIQQVPLSLQGSSTNGEPVINRIGQYIQHVQQVPLSTNGEQTMSRIDPGIQQIQKVPLSLQGSSTNGEQVIQEIQHVRQVPLSTNGEQAINRS</sequence>
<proteinExistence type="predicted"/>
<dbReference type="EMBL" id="CAJVPY010001671">
    <property type="protein sequence ID" value="CAG8531594.1"/>
    <property type="molecule type" value="Genomic_DNA"/>
</dbReference>
<dbReference type="GO" id="GO:0005524">
    <property type="term" value="F:ATP binding"/>
    <property type="evidence" value="ECO:0007669"/>
    <property type="project" value="UniProtKB-UniRule"/>
</dbReference>
<accession>A0A9N9AIC3</accession>
<dbReference type="InterPro" id="IPR011009">
    <property type="entry name" value="Kinase-like_dom_sf"/>
</dbReference>
<dbReference type="SUPFAM" id="SSF56112">
    <property type="entry name" value="Protein kinase-like (PK-like)"/>
    <property type="match status" value="1"/>
</dbReference>
<feature type="domain" description="Protein kinase" evidence="2">
    <location>
        <begin position="25"/>
        <end position="212"/>
    </location>
</feature>
<name>A0A9N9AIC3_9GLOM</name>
<dbReference type="AlphaFoldDB" id="A0A9N9AIC3"/>
<evidence type="ECO:0000313" key="3">
    <source>
        <dbReference type="EMBL" id="CAG8531594.1"/>
    </source>
</evidence>
<dbReference type="GO" id="GO:0004672">
    <property type="term" value="F:protein kinase activity"/>
    <property type="evidence" value="ECO:0007669"/>
    <property type="project" value="InterPro"/>
</dbReference>
<dbReference type="PROSITE" id="PS00107">
    <property type="entry name" value="PROTEIN_KINASE_ATP"/>
    <property type="match status" value="1"/>
</dbReference>
<organism evidence="3 4">
    <name type="scientific">Dentiscutata erythropus</name>
    <dbReference type="NCBI Taxonomy" id="1348616"/>
    <lineage>
        <taxon>Eukaryota</taxon>
        <taxon>Fungi</taxon>
        <taxon>Fungi incertae sedis</taxon>
        <taxon>Mucoromycota</taxon>
        <taxon>Glomeromycotina</taxon>
        <taxon>Glomeromycetes</taxon>
        <taxon>Diversisporales</taxon>
        <taxon>Gigasporaceae</taxon>
        <taxon>Dentiscutata</taxon>
    </lineage>
</organism>
<keyword evidence="4" id="KW-1185">Reference proteome</keyword>
<reference evidence="3" key="1">
    <citation type="submission" date="2021-06" db="EMBL/GenBank/DDBJ databases">
        <authorList>
            <person name="Kallberg Y."/>
            <person name="Tangrot J."/>
            <person name="Rosling A."/>
        </authorList>
    </citation>
    <scope>NUCLEOTIDE SEQUENCE</scope>
    <source>
        <strain evidence="3">MA453B</strain>
    </source>
</reference>
<protein>
    <submittedName>
        <fullName evidence="3">14380_t:CDS:1</fullName>
    </submittedName>
</protein>
<dbReference type="OrthoDB" id="5337378at2759"/>
<keyword evidence="1" id="KW-0067">ATP-binding</keyword>
<dbReference type="Proteomes" id="UP000789405">
    <property type="component" value="Unassembled WGS sequence"/>
</dbReference>
<dbReference type="PROSITE" id="PS50011">
    <property type="entry name" value="PROTEIN_KINASE_DOM"/>
    <property type="match status" value="1"/>
</dbReference>
<feature type="binding site" evidence="1">
    <location>
        <position position="54"/>
    </location>
    <ligand>
        <name>ATP</name>
        <dbReference type="ChEBI" id="CHEBI:30616"/>
    </ligand>
</feature>
<keyword evidence="1" id="KW-0547">Nucleotide-binding</keyword>